<reference evidence="2" key="1">
    <citation type="submission" date="2016-11" db="EMBL/GenBank/DDBJ databases">
        <authorList>
            <person name="Varghese N."/>
            <person name="Submissions S."/>
        </authorList>
    </citation>
    <scope>NUCLEOTIDE SEQUENCE [LARGE SCALE GENOMIC DNA]</scope>
    <source>
        <strain evidence="2">Sac-22</strain>
    </source>
</reference>
<dbReference type="Proteomes" id="UP000184339">
    <property type="component" value="Unassembled WGS sequence"/>
</dbReference>
<dbReference type="AlphaFoldDB" id="A0A1M7QPI3"/>
<dbReference type="OrthoDB" id="9807535at2"/>
<evidence type="ECO:0008006" key="3">
    <source>
        <dbReference type="Google" id="ProtNLM"/>
    </source>
</evidence>
<evidence type="ECO:0000313" key="1">
    <source>
        <dbReference type="EMBL" id="SHN33120.1"/>
    </source>
</evidence>
<protein>
    <recommendedName>
        <fullName evidence="3">YCII-related domain-containing protein</fullName>
    </recommendedName>
</protein>
<dbReference type="RefSeq" id="WP_072786684.1">
    <property type="nucleotide sequence ID" value="NZ_FRCX01000007.1"/>
</dbReference>
<dbReference type="Gene3D" id="3.30.70.1060">
    <property type="entry name" value="Dimeric alpha+beta barrel"/>
    <property type="match status" value="1"/>
</dbReference>
<proteinExistence type="predicted"/>
<sequence>MAKYLISFPSAAMVLPDDEWKAAGRDAHAVIEEAKAAGVYVFAGGIAEDVPPLLVTADGAFTEGGYPWAPPLNGGFTVLELPSRDDAIAWAARIAKACRCDQELRVFQIDPQS</sequence>
<dbReference type="InterPro" id="IPR011008">
    <property type="entry name" value="Dimeric_a/b-barrel"/>
</dbReference>
<keyword evidence="2" id="KW-1185">Reference proteome</keyword>
<name>A0A1M7QPI3_9BURK</name>
<gene>
    <name evidence="1" type="ORF">SAMN05192549_107366</name>
</gene>
<organism evidence="1 2">
    <name type="scientific">Duganella sacchari</name>
    <dbReference type="NCBI Taxonomy" id="551987"/>
    <lineage>
        <taxon>Bacteria</taxon>
        <taxon>Pseudomonadati</taxon>
        <taxon>Pseudomonadota</taxon>
        <taxon>Betaproteobacteria</taxon>
        <taxon>Burkholderiales</taxon>
        <taxon>Oxalobacteraceae</taxon>
        <taxon>Telluria group</taxon>
        <taxon>Duganella</taxon>
    </lineage>
</organism>
<dbReference type="SUPFAM" id="SSF54909">
    <property type="entry name" value="Dimeric alpha+beta barrel"/>
    <property type="match status" value="1"/>
</dbReference>
<dbReference type="STRING" id="551987.SAMN05192549_107366"/>
<accession>A0A1M7QPI3</accession>
<evidence type="ECO:0000313" key="2">
    <source>
        <dbReference type="Proteomes" id="UP000184339"/>
    </source>
</evidence>
<dbReference type="EMBL" id="FRCX01000007">
    <property type="protein sequence ID" value="SHN33120.1"/>
    <property type="molecule type" value="Genomic_DNA"/>
</dbReference>